<dbReference type="Pfam" id="PF13620">
    <property type="entry name" value="CarboxypepD_reg"/>
    <property type="match status" value="1"/>
</dbReference>
<proteinExistence type="predicted"/>
<dbReference type="Gene3D" id="2.60.40.1120">
    <property type="entry name" value="Carboxypeptidase-like, regulatory domain"/>
    <property type="match status" value="1"/>
</dbReference>
<dbReference type="RefSeq" id="WP_260796022.1">
    <property type="nucleotide sequence ID" value="NZ_CP093313.1"/>
</dbReference>
<reference evidence="3" key="1">
    <citation type="submission" date="2021-04" db="EMBL/GenBank/DDBJ databases">
        <title>Phylogenetic analysis of Acidobacteriaceae.</title>
        <authorList>
            <person name="Qiu L."/>
            <person name="Zhang Q."/>
        </authorList>
    </citation>
    <scope>NUCLEOTIDE SEQUENCE</scope>
    <source>
        <strain evidence="3">DSM 25168</strain>
    </source>
</reference>
<dbReference type="AlphaFoldDB" id="A0A9J7BYK8"/>
<dbReference type="Proteomes" id="UP001059380">
    <property type="component" value="Chromosome"/>
</dbReference>
<protein>
    <submittedName>
        <fullName evidence="3">Carboxypeptidase-like regulatory domain-containing protein</fullName>
    </submittedName>
</protein>
<organism evidence="3 4">
    <name type="scientific">Occallatibacter riparius</name>
    <dbReference type="NCBI Taxonomy" id="1002689"/>
    <lineage>
        <taxon>Bacteria</taxon>
        <taxon>Pseudomonadati</taxon>
        <taxon>Acidobacteriota</taxon>
        <taxon>Terriglobia</taxon>
        <taxon>Terriglobales</taxon>
        <taxon>Acidobacteriaceae</taxon>
        <taxon>Occallatibacter</taxon>
    </lineage>
</organism>
<feature type="signal peptide" evidence="2">
    <location>
        <begin position="1"/>
        <end position="28"/>
    </location>
</feature>
<evidence type="ECO:0000256" key="2">
    <source>
        <dbReference type="SAM" id="SignalP"/>
    </source>
</evidence>
<sequence length="123" mass="13457">MRYRTRLVAGVVLAAAALGFAPIASRMAVPSAEAQNIGQRVVNGSVMDAESGAVVGATVFLRNTKTKAIRSYTSTKDGRFRFAQVDMSQDFDLWAEKEGKKSPTKTISSWDTRKDVETELKLK</sequence>
<dbReference type="SUPFAM" id="SSF49464">
    <property type="entry name" value="Carboxypeptidase regulatory domain-like"/>
    <property type="match status" value="1"/>
</dbReference>
<gene>
    <name evidence="3" type="ORF">MOP44_10660</name>
</gene>
<evidence type="ECO:0000313" key="3">
    <source>
        <dbReference type="EMBL" id="UWZ86382.1"/>
    </source>
</evidence>
<keyword evidence="2" id="KW-0732">Signal</keyword>
<dbReference type="GO" id="GO:0004180">
    <property type="term" value="F:carboxypeptidase activity"/>
    <property type="evidence" value="ECO:0007669"/>
    <property type="project" value="UniProtKB-KW"/>
</dbReference>
<name>A0A9J7BYK8_9BACT</name>
<accession>A0A9J7BYK8</accession>
<keyword evidence="4" id="KW-1185">Reference proteome</keyword>
<evidence type="ECO:0000256" key="1">
    <source>
        <dbReference type="SAM" id="MobiDB-lite"/>
    </source>
</evidence>
<feature type="chain" id="PRO_5039907273" evidence="2">
    <location>
        <begin position="29"/>
        <end position="123"/>
    </location>
</feature>
<dbReference type="KEGG" id="orp:MOP44_10660"/>
<dbReference type="InterPro" id="IPR008969">
    <property type="entry name" value="CarboxyPept-like_regulatory"/>
</dbReference>
<feature type="compositionally biased region" description="Basic and acidic residues" evidence="1">
    <location>
        <begin position="111"/>
        <end position="123"/>
    </location>
</feature>
<evidence type="ECO:0000313" key="4">
    <source>
        <dbReference type="Proteomes" id="UP001059380"/>
    </source>
</evidence>
<keyword evidence="3" id="KW-0121">Carboxypeptidase</keyword>
<feature type="region of interest" description="Disordered" evidence="1">
    <location>
        <begin position="99"/>
        <end position="123"/>
    </location>
</feature>
<keyword evidence="3" id="KW-0378">Hydrolase</keyword>
<keyword evidence="3" id="KW-0645">Protease</keyword>
<dbReference type="EMBL" id="CP093313">
    <property type="protein sequence ID" value="UWZ86382.1"/>
    <property type="molecule type" value="Genomic_DNA"/>
</dbReference>